<dbReference type="GO" id="GO:0019350">
    <property type="term" value="P:teichoic acid biosynthetic process"/>
    <property type="evidence" value="ECO:0007669"/>
    <property type="project" value="UniProtKB-KW"/>
</dbReference>
<dbReference type="GO" id="GO:0047355">
    <property type="term" value="F:CDP-glycerol glycerophosphotransferase activity"/>
    <property type="evidence" value="ECO:0007669"/>
    <property type="project" value="InterPro"/>
</dbReference>
<dbReference type="EMBL" id="PUFI01000014">
    <property type="protein sequence ID" value="TDG67949.1"/>
    <property type="molecule type" value="Genomic_DNA"/>
</dbReference>
<dbReference type="GO" id="GO:0005886">
    <property type="term" value="C:plasma membrane"/>
    <property type="evidence" value="ECO:0007669"/>
    <property type="project" value="UniProtKB-SubCell"/>
</dbReference>
<evidence type="ECO:0000256" key="3">
    <source>
        <dbReference type="ARBA" id="ARBA00022475"/>
    </source>
</evidence>
<dbReference type="InterPro" id="IPR051612">
    <property type="entry name" value="Teichoic_Acid_Biosynth"/>
</dbReference>
<evidence type="ECO:0000313" key="8">
    <source>
        <dbReference type="Proteomes" id="UP000295681"/>
    </source>
</evidence>
<dbReference type="PANTHER" id="PTHR37316:SF3">
    <property type="entry name" value="TEICHOIC ACID GLYCEROL-PHOSPHATE TRANSFERASE"/>
    <property type="match status" value="1"/>
</dbReference>
<dbReference type="InterPro" id="IPR043148">
    <property type="entry name" value="TagF_C"/>
</dbReference>
<keyword evidence="4" id="KW-0808">Transferase</keyword>
<evidence type="ECO:0000313" key="7">
    <source>
        <dbReference type="EMBL" id="TDG67949.1"/>
    </source>
</evidence>
<proteinExistence type="inferred from homology"/>
<comment type="subcellular location">
    <subcellularLocation>
        <location evidence="1">Cell membrane</location>
        <topology evidence="1">Peripheral membrane protein</topology>
    </subcellularLocation>
</comment>
<protein>
    <recommendedName>
        <fullName evidence="9">Teichoic acid biosynthesis protein</fullName>
    </recommendedName>
</protein>
<accession>A0A4R5N7R8</accession>
<dbReference type="SUPFAM" id="SSF53756">
    <property type="entry name" value="UDP-Glycosyltransferase/glycogen phosphorylase"/>
    <property type="match status" value="1"/>
</dbReference>
<evidence type="ECO:0000256" key="6">
    <source>
        <dbReference type="ARBA" id="ARBA00023136"/>
    </source>
</evidence>
<reference evidence="7 8" key="1">
    <citation type="journal article" date="2019" name="Appl. Microbiol. Biotechnol.">
        <title>Uncovering carbohydrate metabolism through a genotype-phenotype association study of 56 lactic acid bacteria genomes.</title>
        <authorList>
            <person name="Buron-Moles G."/>
            <person name="Chailyan A."/>
            <person name="Dolejs I."/>
            <person name="Forster J."/>
            <person name="Miks M.H."/>
        </authorList>
    </citation>
    <scope>NUCLEOTIDE SEQUENCE [LARGE SCALE GENOMIC DNA]</scope>
    <source>
        <strain evidence="7 8">ATCC 700006</strain>
    </source>
</reference>
<evidence type="ECO:0000256" key="2">
    <source>
        <dbReference type="ARBA" id="ARBA00010488"/>
    </source>
</evidence>
<dbReference type="AlphaFoldDB" id="A0A4R5N7R8"/>
<keyword evidence="5" id="KW-0777">Teichoic acid biosynthesis</keyword>
<dbReference type="STRING" id="907931.GCA_000165675_01121"/>
<evidence type="ECO:0000256" key="5">
    <source>
        <dbReference type="ARBA" id="ARBA00022944"/>
    </source>
</evidence>
<keyword evidence="6" id="KW-0472">Membrane</keyword>
<name>A0A4R5N7R8_9LACO</name>
<dbReference type="InterPro" id="IPR043149">
    <property type="entry name" value="TagF_N"/>
</dbReference>
<gene>
    <name evidence="7" type="ORF">C5L23_000255</name>
</gene>
<evidence type="ECO:0008006" key="9">
    <source>
        <dbReference type="Google" id="ProtNLM"/>
    </source>
</evidence>
<evidence type="ECO:0000256" key="4">
    <source>
        <dbReference type="ARBA" id="ARBA00022679"/>
    </source>
</evidence>
<evidence type="ECO:0000256" key="1">
    <source>
        <dbReference type="ARBA" id="ARBA00004202"/>
    </source>
</evidence>
<comment type="similarity">
    <text evidence="2">Belongs to the CDP-glycerol glycerophosphotransferase family.</text>
</comment>
<sequence>MQKLIKQTIYKWRDWQWQRQNKLALQSPENKAKQYYDNHYDEWPLDENVALYDMRDGQQLSDSPRAILLHWLNNKPKMQHIIVAESQYLTEIQATLAYLTLSDRSQIHVVIQFSDEHMHALLTAKYVVTNAMIFSDIFVKRSDQIFINTWHGTPLKKMGYAMPGGVMGSWNVLRNLMMTDYLVMPNAYTTTIFRRDYRLDNLYRGQLLNVGYPRNDVLVNGLKPMLEKKVRALVHSQQKVILYAPTWSGDATTLTSSYEEIQKYLVVLKQLQQQLPQYDIRFKAHPYVYQLVERDEAFASYLVPNYLDTNDVLAITDILITDYSSLFFDYLITQRPILFLDQNADYQTSRGTYLADNQLPGPYTRQVENIVDWIHHLSDIQIKFSVQYQNFYQRYVANDDGLATERVATVIQKQPAIQPVKTIRMLINGEDFSESQFDDGIVARIPQNVDQSFVIYERHLLDNWYGYQFFTHVDQVMPNSRIFVNKSPQDNTLSPEQAKIKGQRIVGNAHFDILVIGQTNASTHQKAIMMLADQVLMRANTKRSEWLLNIGYQRVWHHNTWELWQQELTKIDQTLIEKVIGDA</sequence>
<comment type="caution">
    <text evidence="7">The sequence shown here is derived from an EMBL/GenBank/DDBJ whole genome shotgun (WGS) entry which is preliminary data.</text>
</comment>
<dbReference type="RefSeq" id="WP_133264348.1">
    <property type="nucleotide sequence ID" value="NZ_JAGYGP010000001.1"/>
</dbReference>
<dbReference type="Gene3D" id="3.40.50.11820">
    <property type="match status" value="1"/>
</dbReference>
<dbReference type="PANTHER" id="PTHR37316">
    <property type="entry name" value="TEICHOIC ACID GLYCEROL-PHOSPHATE PRIMASE"/>
    <property type="match status" value="1"/>
</dbReference>
<organism evidence="7 8">
    <name type="scientific">Leuconostoc fallax</name>
    <dbReference type="NCBI Taxonomy" id="1251"/>
    <lineage>
        <taxon>Bacteria</taxon>
        <taxon>Bacillati</taxon>
        <taxon>Bacillota</taxon>
        <taxon>Bacilli</taxon>
        <taxon>Lactobacillales</taxon>
        <taxon>Lactobacillaceae</taxon>
        <taxon>Leuconostoc</taxon>
    </lineage>
</organism>
<keyword evidence="3" id="KW-1003">Cell membrane</keyword>
<dbReference type="InterPro" id="IPR007554">
    <property type="entry name" value="Glycerophosphate_synth"/>
</dbReference>
<dbReference type="Proteomes" id="UP000295681">
    <property type="component" value="Unassembled WGS sequence"/>
</dbReference>
<keyword evidence="8" id="KW-1185">Reference proteome</keyword>
<dbReference type="Pfam" id="PF04464">
    <property type="entry name" value="Glyphos_transf"/>
    <property type="match status" value="1"/>
</dbReference>
<dbReference type="Gene3D" id="3.40.50.12580">
    <property type="match status" value="1"/>
</dbReference>